<evidence type="ECO:0000256" key="6">
    <source>
        <dbReference type="RuleBase" id="RU004296"/>
    </source>
</evidence>
<feature type="chain" id="PRO_5006986618" description="Serine protease" evidence="6">
    <location>
        <begin position="25"/>
        <end position="437"/>
    </location>
</feature>
<evidence type="ECO:0000313" key="8">
    <source>
        <dbReference type="EMBL" id="CQR25938.1"/>
    </source>
</evidence>
<dbReference type="OrthoDB" id="2218264at2"/>
<keyword evidence="2 6" id="KW-0645">Protease</keyword>
<dbReference type="PRINTS" id="PR00839">
    <property type="entry name" value="V8PROTEASE"/>
</dbReference>
<dbReference type="PANTHER" id="PTHR15462:SF8">
    <property type="entry name" value="SERINE PROTEASE"/>
    <property type="match status" value="1"/>
</dbReference>
<evidence type="ECO:0000313" key="9">
    <source>
        <dbReference type="Proteomes" id="UP000198604"/>
    </source>
</evidence>
<evidence type="ECO:0000256" key="3">
    <source>
        <dbReference type="ARBA" id="ARBA00022729"/>
    </source>
</evidence>
<dbReference type="EMBL" id="CTEN01000005">
    <property type="protein sequence ID" value="CQR25938.1"/>
    <property type="molecule type" value="Genomic_DNA"/>
</dbReference>
<dbReference type="STRING" id="1608583.BN1356_02283"/>
<keyword evidence="3 6" id="KW-0732">Signal</keyword>
<organism evidence="8 9">
    <name type="scientific">Streptococcus varani</name>
    <dbReference type="NCBI Taxonomy" id="1608583"/>
    <lineage>
        <taxon>Bacteria</taxon>
        <taxon>Bacillati</taxon>
        <taxon>Bacillota</taxon>
        <taxon>Bacilli</taxon>
        <taxon>Lactobacillales</taxon>
        <taxon>Streptococcaceae</taxon>
        <taxon>Streptococcus</taxon>
    </lineage>
</organism>
<evidence type="ECO:0000256" key="5">
    <source>
        <dbReference type="ARBA" id="ARBA00022825"/>
    </source>
</evidence>
<dbReference type="Proteomes" id="UP000198604">
    <property type="component" value="Unassembled WGS sequence"/>
</dbReference>
<dbReference type="InterPro" id="IPR043504">
    <property type="entry name" value="Peptidase_S1_PA_chymotrypsin"/>
</dbReference>
<proteinExistence type="inferred from homology"/>
<evidence type="ECO:0000256" key="4">
    <source>
        <dbReference type="ARBA" id="ARBA00022801"/>
    </source>
</evidence>
<gene>
    <name evidence="8" type="ORF">BN1356_02283</name>
</gene>
<dbReference type="InterPro" id="IPR009003">
    <property type="entry name" value="Peptidase_S1_PA"/>
</dbReference>
<dbReference type="InterPro" id="IPR008256">
    <property type="entry name" value="Peptidase_S1B"/>
</dbReference>
<sequence precursor="true">MKKILFICLTILSIVSLIGINAKADDFETDKIVLKDLAESFLLVDDGEIPADVIPPSDTFPNIPVDASDIEPSTIFGRDDRVNVYDTNRDPYRKVVFIISYFKNGTPNGGTGVLVAPNKVLTAAHIIRKTDTNEWAEYVAVFPGRNRDYYPYGGLTGTNFHVFSSYKNNTASSYTNEKMNDDLAVVSLPYSFPSSVGFLPIVNNVQAQQRVATIGYPGSDRIEDVGKIGGMYVVSGPIMNIEDKIIRYQMDTTPGHSGGPVLNNSNQIVAINVAENQSRNIARRLNNEGISLVNAGLQNATSGNGISNLIATHRLYNIGEKYHFYTSGSNEKDALVRMGWKYEGIAWRTDTGGASVYRLYNSGTRRHLYTTSLNEKDTLVIRGWNYEGIVWNSMGNKNVYRLYNSVLKVHLYTMDENEKNVLSTRGWNYEGIAWKVE</sequence>
<feature type="domain" description="DUF5648" evidence="7">
    <location>
        <begin position="312"/>
        <end position="436"/>
    </location>
</feature>
<keyword evidence="4 6" id="KW-0378">Hydrolase</keyword>
<dbReference type="InterPro" id="IPR043708">
    <property type="entry name" value="DUF5648"/>
</dbReference>
<dbReference type="GO" id="GO:0008236">
    <property type="term" value="F:serine-type peptidase activity"/>
    <property type="evidence" value="ECO:0007669"/>
    <property type="project" value="UniProtKB-KW"/>
</dbReference>
<evidence type="ECO:0000256" key="1">
    <source>
        <dbReference type="ARBA" id="ARBA00008764"/>
    </source>
</evidence>
<protein>
    <recommendedName>
        <fullName evidence="6">Serine protease</fullName>
        <ecNumber evidence="6">3.4.21.-</ecNumber>
    </recommendedName>
</protein>
<comment type="similarity">
    <text evidence="1 6">Belongs to the peptidase S1B family.</text>
</comment>
<dbReference type="InterPro" id="IPR050966">
    <property type="entry name" value="Glutamyl_endopeptidase"/>
</dbReference>
<dbReference type="RefSeq" id="WP_093651452.1">
    <property type="nucleotide sequence ID" value="NZ_CTEN01000005.1"/>
</dbReference>
<dbReference type="EC" id="3.4.21.-" evidence="6"/>
<feature type="signal peptide" evidence="6">
    <location>
        <begin position="1"/>
        <end position="24"/>
    </location>
</feature>
<dbReference type="SUPFAM" id="SSF50494">
    <property type="entry name" value="Trypsin-like serine proteases"/>
    <property type="match status" value="1"/>
</dbReference>
<dbReference type="Pfam" id="PF18885">
    <property type="entry name" value="DUF5648"/>
    <property type="match status" value="1"/>
</dbReference>
<dbReference type="Pfam" id="PF13365">
    <property type="entry name" value="Trypsin_2"/>
    <property type="match status" value="1"/>
</dbReference>
<dbReference type="GO" id="GO:0006508">
    <property type="term" value="P:proteolysis"/>
    <property type="evidence" value="ECO:0007669"/>
    <property type="project" value="UniProtKB-KW"/>
</dbReference>
<evidence type="ECO:0000256" key="2">
    <source>
        <dbReference type="ARBA" id="ARBA00022670"/>
    </source>
</evidence>
<name>A0A0E4CTP6_9STRE</name>
<keyword evidence="5 6" id="KW-0720">Serine protease</keyword>
<accession>A0A0E4CTP6</accession>
<dbReference type="AlphaFoldDB" id="A0A0E4CTP6"/>
<keyword evidence="9" id="KW-1185">Reference proteome</keyword>
<dbReference type="PANTHER" id="PTHR15462">
    <property type="entry name" value="SERINE PROTEASE"/>
    <property type="match status" value="1"/>
</dbReference>
<reference evidence="9" key="1">
    <citation type="submission" date="2015-03" db="EMBL/GenBank/DDBJ databases">
        <authorList>
            <person name="Urmite Genomes"/>
        </authorList>
    </citation>
    <scope>NUCLEOTIDE SEQUENCE [LARGE SCALE GENOMIC DNA]</scope>
    <source>
        <strain evidence="9">FF10</strain>
    </source>
</reference>
<dbReference type="Gene3D" id="2.40.10.10">
    <property type="entry name" value="Trypsin-like serine proteases"/>
    <property type="match status" value="2"/>
</dbReference>
<evidence type="ECO:0000259" key="7">
    <source>
        <dbReference type="Pfam" id="PF18885"/>
    </source>
</evidence>